<evidence type="ECO:0000256" key="7">
    <source>
        <dbReference type="PROSITE-ProRule" id="PRU10141"/>
    </source>
</evidence>
<dbReference type="SUPFAM" id="SSF56112">
    <property type="entry name" value="Protein kinase-like (PK-like)"/>
    <property type="match status" value="1"/>
</dbReference>
<feature type="binding site" evidence="7">
    <location>
        <position position="627"/>
    </location>
    <ligand>
        <name>ATP</name>
        <dbReference type="ChEBI" id="CHEBI:30616"/>
    </ligand>
</feature>
<dbReference type="PROSITE" id="PS50011">
    <property type="entry name" value="PROTEIN_KINASE_DOM"/>
    <property type="match status" value="1"/>
</dbReference>
<keyword evidence="4 7" id="KW-0547">Nucleotide-binding</keyword>
<dbReference type="AlphaFoldDB" id="A0A8X7WYA0"/>
<feature type="region of interest" description="Disordered" evidence="9">
    <location>
        <begin position="273"/>
        <end position="459"/>
    </location>
</feature>
<sequence>MSNQESQSTTFVNSLAKIYDPNAIQNHGPTCTTGSTCKKLVRTRNNSVDNFNVMDIKIDTLGRKMDKLINIQEKVLNRLDSMAKDIEVIEDEVEVLKASKQDLSQIQQAQEKVTSNDIKDVFLEITTMLSSMDQRSEQQTKRLDGVEKIVLGIQQLINFVGETIKTSRITEHFFKEKCPPKPSMVNVSAVKDNRPKQPVKRHASEKSDTIWKKRMEKLKDHKVKDGKEKQRISLKVLKSQKKKKTLDVTESPVYKKQAATDEKVNQLNRQNAERLGKIFSPPEDIQAPSKESTSTDLEKKPSEEVPLEKISKSVVLEEAADESFKKEETWSGLDSTNVTENSTSVLEHEAHEPEARLTEKPSVTNHEKRKEKELVPEMSSDEELIEIQVQEEEEEEEREVEEEGNEEEEEQNTNEDVQECGEEDEIYTEEVTENEETSLYEKETSEVIHENNKEEEQELSADVLNKNCTVLLQKYEDDNEESIFLHLKECTDEAQMENREGSELSTSSKRRVTEEELVKAAPKKSRVESQVGESQKSAPATTTNEAHDQCKGDSGQGPQIQEDTVKEYVIDTSHSPLAPFEHRIVSAKPAPIASFYAIDKQEIIGGGRFGQVHKCTEKSSGLTLAAKIIKARGSKEKPENILCVDRATNKIKIIDFGLARRYKPREKLKVNFGTPEFLAPEVINYDFVSFPTDMWSLGVITYMLLSGLSPFLGENDNETLNNILACRWDFEEEEFKNVSEEAKDFIRKLLIKDKSDPTSSTLWAHADQYLPDIKFLDSLATRLVLLPILGSFWPCLEVTSTISHVPIF</sequence>
<dbReference type="Gene3D" id="3.30.200.20">
    <property type="entry name" value="Phosphorylase Kinase, domain 1"/>
    <property type="match status" value="1"/>
</dbReference>
<evidence type="ECO:0000259" key="10">
    <source>
        <dbReference type="PROSITE" id="PS50011"/>
    </source>
</evidence>
<comment type="caution">
    <text evidence="11">The sequence shown here is derived from an EMBL/GenBank/DDBJ whole genome shotgun (WGS) entry which is preliminary data.</text>
</comment>
<dbReference type="PROSITE" id="PS00107">
    <property type="entry name" value="PROTEIN_KINASE_ATP"/>
    <property type="match status" value="1"/>
</dbReference>
<feature type="compositionally biased region" description="Basic and acidic residues" evidence="9">
    <location>
        <begin position="296"/>
        <end position="311"/>
    </location>
</feature>
<keyword evidence="8" id="KW-0175">Coiled coil</keyword>
<proteinExistence type="inferred from homology"/>
<dbReference type="Proteomes" id="UP000886611">
    <property type="component" value="Unassembled WGS sequence"/>
</dbReference>
<dbReference type="GO" id="GO:0035556">
    <property type="term" value="P:intracellular signal transduction"/>
    <property type="evidence" value="ECO:0007669"/>
    <property type="project" value="TreeGrafter"/>
</dbReference>
<protein>
    <submittedName>
        <fullName evidence="11">MYLK4 kinase</fullName>
    </submittedName>
</protein>
<dbReference type="GO" id="GO:0043065">
    <property type="term" value="P:positive regulation of apoptotic process"/>
    <property type="evidence" value="ECO:0007669"/>
    <property type="project" value="TreeGrafter"/>
</dbReference>
<feature type="domain" description="Protein kinase" evidence="10">
    <location>
        <begin position="433"/>
        <end position="770"/>
    </location>
</feature>
<keyword evidence="3" id="KW-0808">Transferase</keyword>
<feature type="compositionally biased region" description="Acidic residues" evidence="9">
    <location>
        <begin position="379"/>
        <end position="438"/>
    </location>
</feature>
<evidence type="ECO:0000313" key="12">
    <source>
        <dbReference type="Proteomes" id="UP000886611"/>
    </source>
</evidence>
<name>A0A8X7WYA0_POLSE</name>
<accession>A0A8X7WYA0</accession>
<evidence type="ECO:0000256" key="6">
    <source>
        <dbReference type="ARBA" id="ARBA00022840"/>
    </source>
</evidence>
<evidence type="ECO:0000256" key="3">
    <source>
        <dbReference type="ARBA" id="ARBA00022679"/>
    </source>
</evidence>
<keyword evidence="12" id="KW-1185">Reference proteome</keyword>
<evidence type="ECO:0000313" key="11">
    <source>
        <dbReference type="EMBL" id="KAG2458063.1"/>
    </source>
</evidence>
<evidence type="ECO:0000256" key="1">
    <source>
        <dbReference type="ARBA" id="ARBA00006692"/>
    </source>
</evidence>
<dbReference type="PANTHER" id="PTHR24342:SF20">
    <property type="entry name" value="MYOSIN LIGHT CHAIN KINASE, SMOOTH MUSCLE"/>
    <property type="match status" value="1"/>
</dbReference>
<organism evidence="11 12">
    <name type="scientific">Polypterus senegalus</name>
    <name type="common">Senegal bichir</name>
    <dbReference type="NCBI Taxonomy" id="55291"/>
    <lineage>
        <taxon>Eukaryota</taxon>
        <taxon>Metazoa</taxon>
        <taxon>Chordata</taxon>
        <taxon>Craniata</taxon>
        <taxon>Vertebrata</taxon>
        <taxon>Euteleostomi</taxon>
        <taxon>Actinopterygii</taxon>
        <taxon>Polypteriformes</taxon>
        <taxon>Polypteridae</taxon>
        <taxon>Polypterus</taxon>
    </lineage>
</organism>
<dbReference type="InterPro" id="IPR000719">
    <property type="entry name" value="Prot_kinase_dom"/>
</dbReference>
<dbReference type="EMBL" id="JAATIS010007298">
    <property type="protein sequence ID" value="KAG2458063.1"/>
    <property type="molecule type" value="Genomic_DNA"/>
</dbReference>
<dbReference type="Gene3D" id="1.10.510.10">
    <property type="entry name" value="Transferase(Phosphotransferase) domain 1"/>
    <property type="match status" value="1"/>
</dbReference>
<evidence type="ECO:0000256" key="9">
    <source>
        <dbReference type="SAM" id="MobiDB-lite"/>
    </source>
</evidence>
<dbReference type="GO" id="GO:0005524">
    <property type="term" value="F:ATP binding"/>
    <property type="evidence" value="ECO:0007669"/>
    <property type="project" value="UniProtKB-UniRule"/>
</dbReference>
<reference evidence="11 12" key="1">
    <citation type="journal article" date="2021" name="Cell">
        <title>Tracing the genetic footprints of vertebrate landing in non-teleost ray-finned fishes.</title>
        <authorList>
            <person name="Bi X."/>
            <person name="Wang K."/>
            <person name="Yang L."/>
            <person name="Pan H."/>
            <person name="Jiang H."/>
            <person name="Wei Q."/>
            <person name="Fang M."/>
            <person name="Yu H."/>
            <person name="Zhu C."/>
            <person name="Cai Y."/>
            <person name="He Y."/>
            <person name="Gan X."/>
            <person name="Zeng H."/>
            <person name="Yu D."/>
            <person name="Zhu Y."/>
            <person name="Jiang H."/>
            <person name="Qiu Q."/>
            <person name="Yang H."/>
            <person name="Zhang Y.E."/>
            <person name="Wang W."/>
            <person name="Zhu M."/>
            <person name="He S."/>
            <person name="Zhang G."/>
        </authorList>
    </citation>
    <scope>NUCLEOTIDE SEQUENCE [LARGE SCALE GENOMIC DNA]</scope>
    <source>
        <strain evidence="11">Bchr_013</strain>
    </source>
</reference>
<evidence type="ECO:0000256" key="8">
    <source>
        <dbReference type="SAM" id="Coils"/>
    </source>
</evidence>
<feature type="coiled-coil region" evidence="8">
    <location>
        <begin position="72"/>
        <end position="106"/>
    </location>
</feature>
<keyword evidence="5 11" id="KW-0418">Kinase</keyword>
<feature type="compositionally biased region" description="Basic and acidic residues" evidence="9">
    <location>
        <begin position="439"/>
        <end position="454"/>
    </location>
</feature>
<evidence type="ECO:0000256" key="2">
    <source>
        <dbReference type="ARBA" id="ARBA00022527"/>
    </source>
</evidence>
<gene>
    <name evidence="11" type="primary">Mylk4</name>
    <name evidence="11" type="ORF">GTO96_0018187</name>
</gene>
<comment type="similarity">
    <text evidence="1">Belongs to the protein kinase superfamily. CAMK Ser/Thr protein kinase family.</text>
</comment>
<dbReference type="GO" id="GO:0004674">
    <property type="term" value="F:protein serine/threonine kinase activity"/>
    <property type="evidence" value="ECO:0007669"/>
    <property type="project" value="UniProtKB-KW"/>
</dbReference>
<feature type="region of interest" description="Disordered" evidence="9">
    <location>
        <begin position="494"/>
        <end position="559"/>
    </location>
</feature>
<keyword evidence="6 7" id="KW-0067">ATP-binding</keyword>
<dbReference type="InterPro" id="IPR011009">
    <property type="entry name" value="Kinase-like_dom_sf"/>
</dbReference>
<feature type="compositionally biased region" description="Basic and acidic residues" evidence="9">
    <location>
        <begin position="346"/>
        <end position="375"/>
    </location>
</feature>
<dbReference type="Pfam" id="PF00069">
    <property type="entry name" value="Pkinase"/>
    <property type="match status" value="1"/>
</dbReference>
<keyword evidence="2" id="KW-0723">Serine/threonine-protein kinase</keyword>
<feature type="compositionally biased region" description="Polar residues" evidence="9">
    <location>
        <begin position="531"/>
        <end position="544"/>
    </location>
</feature>
<evidence type="ECO:0000256" key="5">
    <source>
        <dbReference type="ARBA" id="ARBA00022777"/>
    </source>
</evidence>
<dbReference type="InterPro" id="IPR017441">
    <property type="entry name" value="Protein_kinase_ATP_BS"/>
</dbReference>
<dbReference type="GO" id="GO:0005634">
    <property type="term" value="C:nucleus"/>
    <property type="evidence" value="ECO:0007669"/>
    <property type="project" value="TreeGrafter"/>
</dbReference>
<feature type="compositionally biased region" description="Polar residues" evidence="9">
    <location>
        <begin position="332"/>
        <end position="345"/>
    </location>
</feature>
<dbReference type="PANTHER" id="PTHR24342">
    <property type="entry name" value="SERINE/THREONINE-PROTEIN KINASE 17"/>
    <property type="match status" value="1"/>
</dbReference>
<evidence type="ECO:0000256" key="4">
    <source>
        <dbReference type="ARBA" id="ARBA00022741"/>
    </source>
</evidence>
<feature type="non-terminal residue" evidence="11">
    <location>
        <position position="1"/>
    </location>
</feature>
<feature type="non-terminal residue" evidence="11">
    <location>
        <position position="808"/>
    </location>
</feature>
<dbReference type="SMART" id="SM00220">
    <property type="entry name" value="S_TKc"/>
    <property type="match status" value="1"/>
</dbReference>